<proteinExistence type="predicted"/>
<feature type="compositionally biased region" description="Low complexity" evidence="2">
    <location>
        <begin position="494"/>
        <end position="504"/>
    </location>
</feature>
<evidence type="ECO:0000256" key="2">
    <source>
        <dbReference type="SAM" id="MobiDB-lite"/>
    </source>
</evidence>
<feature type="coiled-coil region" evidence="1">
    <location>
        <begin position="265"/>
        <end position="292"/>
    </location>
</feature>
<dbReference type="Proteomes" id="UP000799776">
    <property type="component" value="Unassembled WGS sequence"/>
</dbReference>
<dbReference type="EMBL" id="ML978712">
    <property type="protein sequence ID" value="KAF2091292.1"/>
    <property type="molecule type" value="Genomic_DNA"/>
</dbReference>
<sequence length="556" mass="60709">MAESTSRPAAPATTAGDSTNIPQRPRCCCGLTSCPFLQHNGLLVEGLERDVRQAAKLGQALLVRHETYIADSEAERRRMAANIERLEMEKTELEAKNARTVRENRDLLDQLERLNNAVADSDAQVQSLTATLLSTQCELTRLTNLAARTETLERQLADLERDQAQLQDTLATTKEEERSAIQRWRKAERTIAGLYDQMERIEREAKQERDRHEDVVARMERRRQVEKELEAAAGRLKGAAATKTARDGTSNQVVSHFVKDILQDNANLQLGIVELREMLSNSNEEVERLREQLMLHQPLDEPAGGSAPPTLRAELGIDADPVRTTKELHVHHHYHAPRDTPGDSTKTAKIRKPKPKRKSPDMLDNQNIYAHMHTGPSLRRAASHESLLSVRGLDLHTYSHRGSAAAHFLPSTTTFSTASASLTASLAAATAARPTLSRHQDSSGKRTGGWLFGKWGSTPFPSHDTTAAASSGASIMTSETSHSSTTAGAGNRISSAPTTSSTPSAATVFLRPPGVNQSGPIFGLGPEPRAPFKVVVDEAEIDVEGLREGLGEEGGV</sequence>
<comment type="caution">
    <text evidence="3">The sequence shown here is derived from an EMBL/GenBank/DDBJ whole genome shotgun (WGS) entry which is preliminary data.</text>
</comment>
<dbReference type="AlphaFoldDB" id="A0A9P4I349"/>
<gene>
    <name evidence="3" type="ORF">K490DRAFT_34363</name>
</gene>
<accession>A0A9P4I349</accession>
<name>A0A9P4I349_9PEZI</name>
<feature type="region of interest" description="Disordered" evidence="2">
    <location>
        <begin position="463"/>
        <end position="504"/>
    </location>
</feature>
<keyword evidence="4" id="KW-1185">Reference proteome</keyword>
<feature type="compositionally biased region" description="Basic residues" evidence="2">
    <location>
        <begin position="348"/>
        <end position="357"/>
    </location>
</feature>
<evidence type="ECO:0000313" key="4">
    <source>
        <dbReference type="Proteomes" id="UP000799776"/>
    </source>
</evidence>
<feature type="region of interest" description="Disordered" evidence="2">
    <location>
        <begin position="1"/>
        <end position="22"/>
    </location>
</feature>
<evidence type="ECO:0000256" key="1">
    <source>
        <dbReference type="SAM" id="Coils"/>
    </source>
</evidence>
<feature type="compositionally biased region" description="Polar residues" evidence="2">
    <location>
        <begin position="463"/>
        <end position="488"/>
    </location>
</feature>
<keyword evidence="1" id="KW-0175">Coiled coil</keyword>
<organism evidence="3 4">
    <name type="scientific">Saccharata proteae CBS 121410</name>
    <dbReference type="NCBI Taxonomy" id="1314787"/>
    <lineage>
        <taxon>Eukaryota</taxon>
        <taxon>Fungi</taxon>
        <taxon>Dikarya</taxon>
        <taxon>Ascomycota</taxon>
        <taxon>Pezizomycotina</taxon>
        <taxon>Dothideomycetes</taxon>
        <taxon>Dothideomycetes incertae sedis</taxon>
        <taxon>Botryosphaeriales</taxon>
        <taxon>Saccharataceae</taxon>
        <taxon>Saccharata</taxon>
    </lineage>
</organism>
<evidence type="ECO:0000313" key="3">
    <source>
        <dbReference type="EMBL" id="KAF2091292.1"/>
    </source>
</evidence>
<dbReference type="OrthoDB" id="4088568at2759"/>
<feature type="region of interest" description="Disordered" evidence="2">
    <location>
        <begin position="333"/>
        <end position="362"/>
    </location>
</feature>
<protein>
    <submittedName>
        <fullName evidence="3">Uncharacterized protein</fullName>
    </submittedName>
</protein>
<feature type="coiled-coil region" evidence="1">
    <location>
        <begin position="69"/>
        <end position="222"/>
    </location>
</feature>
<reference evidence="3" key="1">
    <citation type="journal article" date="2020" name="Stud. Mycol.">
        <title>101 Dothideomycetes genomes: a test case for predicting lifestyles and emergence of pathogens.</title>
        <authorList>
            <person name="Haridas S."/>
            <person name="Albert R."/>
            <person name="Binder M."/>
            <person name="Bloem J."/>
            <person name="Labutti K."/>
            <person name="Salamov A."/>
            <person name="Andreopoulos B."/>
            <person name="Baker S."/>
            <person name="Barry K."/>
            <person name="Bills G."/>
            <person name="Bluhm B."/>
            <person name="Cannon C."/>
            <person name="Castanera R."/>
            <person name="Culley D."/>
            <person name="Daum C."/>
            <person name="Ezra D."/>
            <person name="Gonzalez J."/>
            <person name="Henrissat B."/>
            <person name="Kuo A."/>
            <person name="Liang C."/>
            <person name="Lipzen A."/>
            <person name="Lutzoni F."/>
            <person name="Magnuson J."/>
            <person name="Mondo S."/>
            <person name="Nolan M."/>
            <person name="Ohm R."/>
            <person name="Pangilinan J."/>
            <person name="Park H.-J."/>
            <person name="Ramirez L."/>
            <person name="Alfaro M."/>
            <person name="Sun H."/>
            <person name="Tritt A."/>
            <person name="Yoshinaga Y."/>
            <person name="Zwiers L.-H."/>
            <person name="Turgeon B."/>
            <person name="Goodwin S."/>
            <person name="Spatafora J."/>
            <person name="Crous P."/>
            <person name="Grigoriev I."/>
        </authorList>
    </citation>
    <scope>NUCLEOTIDE SEQUENCE</scope>
    <source>
        <strain evidence="3">CBS 121410</strain>
    </source>
</reference>